<feature type="domain" description="Helix-turn-helix" evidence="1">
    <location>
        <begin position="389"/>
        <end position="449"/>
    </location>
</feature>
<protein>
    <recommendedName>
        <fullName evidence="1">Helix-turn-helix domain-containing protein</fullName>
    </recommendedName>
</protein>
<dbReference type="PANTHER" id="PTHR21301:SF10">
    <property type="entry name" value="REVERSE TRANSCRIPTASE DOMAIN-CONTAINING PROTEIN"/>
    <property type="match status" value="1"/>
</dbReference>
<dbReference type="EMBL" id="CAJNOU010003021">
    <property type="protein sequence ID" value="CAF1365673.1"/>
    <property type="molecule type" value="Genomic_DNA"/>
</dbReference>
<evidence type="ECO:0000313" key="2">
    <source>
        <dbReference type="EMBL" id="CAF1365673.1"/>
    </source>
</evidence>
<proteinExistence type="predicted"/>
<reference evidence="2" key="1">
    <citation type="submission" date="2021-02" db="EMBL/GenBank/DDBJ databases">
        <authorList>
            <person name="Nowell W R."/>
        </authorList>
    </citation>
    <scope>NUCLEOTIDE SEQUENCE</scope>
</reference>
<dbReference type="InterPro" id="IPR058912">
    <property type="entry name" value="HTH_animal"/>
</dbReference>
<dbReference type="Pfam" id="PF26215">
    <property type="entry name" value="HTH_animal"/>
    <property type="match status" value="1"/>
</dbReference>
<dbReference type="Proteomes" id="UP000663889">
    <property type="component" value="Unassembled WGS sequence"/>
</dbReference>
<name>A0A815IHZ8_9BILA</name>
<comment type="caution">
    <text evidence="2">The sequence shown here is derived from an EMBL/GenBank/DDBJ whole genome shotgun (WGS) entry which is preliminary data.</text>
</comment>
<organism evidence="2 3">
    <name type="scientific">Rotaria sordida</name>
    <dbReference type="NCBI Taxonomy" id="392033"/>
    <lineage>
        <taxon>Eukaryota</taxon>
        <taxon>Metazoa</taxon>
        <taxon>Spiralia</taxon>
        <taxon>Gnathifera</taxon>
        <taxon>Rotifera</taxon>
        <taxon>Eurotatoria</taxon>
        <taxon>Bdelloidea</taxon>
        <taxon>Philodinida</taxon>
        <taxon>Philodinidae</taxon>
        <taxon>Rotaria</taxon>
    </lineage>
</organism>
<dbReference type="AlphaFoldDB" id="A0A815IHZ8"/>
<accession>A0A815IHZ8</accession>
<evidence type="ECO:0000259" key="1">
    <source>
        <dbReference type="Pfam" id="PF26215"/>
    </source>
</evidence>
<evidence type="ECO:0000313" key="3">
    <source>
        <dbReference type="Proteomes" id="UP000663889"/>
    </source>
</evidence>
<sequence length="1219" mass="143247">MFQKQTKIIKKVKLFGTKINQDKSIVELINSQATQSQIINRVKVTKKKNYGRLVKRLKHKFKLANVTLQKSDKSKVFHLGKIEDYRKKSKEYMEKTQAYKCLGTNDPLSELIQKTNKYLLDLRLAKWITQKHCELLSIKSNEVELAHLYYLPKAHKPGTPLRPIISGLKHPTIKISKFLDDLLRPLFDNMALKTTVTSDFELVKQLQEWSKNNMRQETLFCTIDVANLYTMVPQIEGVLSLKKMLDYLKLKQVSGFKIETIIRLSRFVMQNNYFSYDGQFYHQIREGAMGSPLTLTIGNCYIFFYEKQIIKQISNINGLYFRYIDDIFVAINWPFRHLLKQIDRWNKFDENIKLSESIGITGDFLDLHIGNQDGQLITKVYQKPSYEPYYLPFNSIHPLHMKKNIIFTILLRAIRYCSTFQDYLNEREKLRMALLLNKYPNKFIDEQFNNILSKLNIIQPLTCSNYADYRQRVIDYPIKVIVPVDYGKTISVHFTYCSNYHYKCTQHVKKLAENRIQLAKAQKEEYKALEDFQQVATPIHWNIHLILKPKIKIWSTKNKNYRTITKRIELDLPPKFISKIDFNFKVDESIISQEELQILYNRMRQITKNYRVGTMTLYEQAQAREHEFLTNEIKQIIESFLQTNNEDEISLAAFKQYHELRKKRLDIEAEKSIYFLSEQQVEGENENLQQEQQQEIIIAPTLIQHHLLKLGPRFIFNDPKTASRRRRTELATLKRKTGDRFLEKGIIPGRPDEQFIGELDVLLQNLHDTSVSKQNKNKDITLIRESQLIQAENNNGSTFRKKKNYGRLIKRLKHKFRLANIVLRKSDKSKVFHLGKLEDYHPLPDLIKRTNQYLSELRLAKWITQKQNELLSIKPSEVELAHLYYLRKAHKPDTPLCPIISGLKHPTIKISKYLDDLLRPLFGKIAIETIVTSGFELLKKLNKWSKLNINQQTVFCTVDVVDLYTMISQLEGVLSLKKILDYFNLKQIGGFLAPAIINEANIQLTEEEHQLLKLGPKFIFNDPKTAARRRITELATLKRKIEKCFLRKKVSPGRPLQQFIVELDVLLQTLHNISTTSKNLNKSLVIGSQMNQNDIIESINSQASQSQVFNGIKVKKKKNYGRLVKRLKYKFKLANVILQKSDKSKVFHLGKVEDYRKKSEQYMDKTQAYKCLDKEDPLPELIQRTNKYLLDLRLAKWITQKHYELLNIKPNEVELAHLY</sequence>
<dbReference type="PANTHER" id="PTHR21301">
    <property type="entry name" value="REVERSE TRANSCRIPTASE"/>
    <property type="match status" value="1"/>
</dbReference>
<gene>
    <name evidence="2" type="ORF">SEV965_LOCUS29616</name>
</gene>